<evidence type="ECO:0000256" key="3">
    <source>
        <dbReference type="ARBA" id="ARBA00022777"/>
    </source>
</evidence>
<feature type="domain" description="Carbohydrate kinase FGGY N-terminal" evidence="5">
    <location>
        <begin position="19"/>
        <end position="224"/>
    </location>
</feature>
<evidence type="ECO:0000259" key="5">
    <source>
        <dbReference type="Pfam" id="PF00370"/>
    </source>
</evidence>
<gene>
    <name evidence="7" type="ORF">PoB_006645300</name>
</gene>
<dbReference type="InterPro" id="IPR043129">
    <property type="entry name" value="ATPase_NBD"/>
</dbReference>
<keyword evidence="2" id="KW-0808">Transferase</keyword>
<dbReference type="PANTHER" id="PTHR43435">
    <property type="entry name" value="RIBULOKINASE"/>
    <property type="match status" value="1"/>
</dbReference>
<dbReference type="PANTHER" id="PTHR43435:SF4">
    <property type="entry name" value="FGGY CARBOHYDRATE KINASE DOMAIN-CONTAINING PROTEIN"/>
    <property type="match status" value="1"/>
</dbReference>
<dbReference type="InterPro" id="IPR018484">
    <property type="entry name" value="FGGY_N"/>
</dbReference>
<dbReference type="GO" id="GO:0019321">
    <property type="term" value="P:pentose metabolic process"/>
    <property type="evidence" value="ECO:0007669"/>
    <property type="project" value="TreeGrafter"/>
</dbReference>
<evidence type="ECO:0000313" key="7">
    <source>
        <dbReference type="EMBL" id="GFO39948.1"/>
    </source>
</evidence>
<sequence>MAKFFIGIDVGTSSVRASVRAVSHAQILPEEVKGIGFDATYSLVVLDEDFQPLSVSLNGEQNENVIMWMDHRGKQEVQIINHTGHKVLESLGGTMSVEMQPPKLMWLKKNLPETWKKAKHFFLLPDFLSWRATNSLTRGTSPVELKCTYRASDEIQISWDETFFEQIGLEDLTYDSFFKIGRELQTPGSPCGSGISCQAARELGLVPGTPVGTSLIDARAGALGCIGCCPADLHLLPKLENRLVLIAGTSTSHFICSKKPVQIPGVWGPFYSAAIPGMWSNSGGQSSSGGLLDFVTTSHAAYADVKRKATERKIHVFEYLNEHISKMAAKLNKPVSCLTENLHIWPDFHGNRSPIADPNLCGMGIPYQDRTHAKFTCNNGSSMNYLKTPCKALFCCKCKAKVRLTTSSYSEGVVQDVEIAEELKNIMESIQAEEKEETDEGIQGTVLSAEDMHENVIHDGGNQTREIRTMNQYSRRKRLLELSLQKVSRERKQRRLSKSPEESQPHDNEPSVLNISASQLIELPVELDMSISGDDISFTDLPPLSAALKVANYIMNDCTGTPTNVREMNNIDEVVRSTAAENSGNSSTRNVSDVFHSLNVFESGEMPENDAREVLHDISAVMPFDNRVKEGARGGLKRRASEIVVEAREMAVKDAIEMERSKSVVQCGDLTARDIVAKGESENVVKVGHAPSKDIVEIGETGDVGSRDVVEIGETGDVTSRHIVEMGETGDVTLRDVVEIGETGDVTSRDVVEIGEIGDMTSRDVVEIGEIGDVSSRDVVEIGEFGDVTSRDVVEIGETGYVTSRDVVEIGEIGDVPSRDIVEIGEIGDVTSRDVVEIGEFGDVTSRDVVEIAEIGDVPSRDVVEIGGSENLLKNGDLSARAVVEIMESENAVETREIPSRDVVNAKESGLVVPLSNLVSICR</sequence>
<proteinExistence type="inferred from homology"/>
<evidence type="ECO:0000256" key="1">
    <source>
        <dbReference type="ARBA" id="ARBA00009156"/>
    </source>
</evidence>
<name>A0AAV4D704_9GAST</name>
<evidence type="ECO:0000259" key="6">
    <source>
        <dbReference type="Pfam" id="PF02782"/>
    </source>
</evidence>
<evidence type="ECO:0000256" key="2">
    <source>
        <dbReference type="ARBA" id="ARBA00022679"/>
    </source>
</evidence>
<comment type="caution">
    <text evidence="7">The sequence shown here is derived from an EMBL/GenBank/DDBJ whole genome shotgun (WGS) entry which is preliminary data.</text>
</comment>
<dbReference type="EMBL" id="BLXT01007556">
    <property type="protein sequence ID" value="GFO39948.1"/>
    <property type="molecule type" value="Genomic_DNA"/>
</dbReference>
<dbReference type="SUPFAM" id="SSF53067">
    <property type="entry name" value="Actin-like ATPase domain"/>
    <property type="match status" value="2"/>
</dbReference>
<evidence type="ECO:0000313" key="8">
    <source>
        <dbReference type="Proteomes" id="UP000735302"/>
    </source>
</evidence>
<reference evidence="7 8" key="1">
    <citation type="journal article" date="2021" name="Elife">
        <title>Chloroplast acquisition without the gene transfer in kleptoplastic sea slugs, Plakobranchus ocellatus.</title>
        <authorList>
            <person name="Maeda T."/>
            <person name="Takahashi S."/>
            <person name="Yoshida T."/>
            <person name="Shimamura S."/>
            <person name="Takaki Y."/>
            <person name="Nagai Y."/>
            <person name="Toyoda A."/>
            <person name="Suzuki Y."/>
            <person name="Arimoto A."/>
            <person name="Ishii H."/>
            <person name="Satoh N."/>
            <person name="Nishiyama T."/>
            <person name="Hasebe M."/>
            <person name="Maruyama T."/>
            <person name="Minagawa J."/>
            <person name="Obokata J."/>
            <person name="Shigenobu S."/>
        </authorList>
    </citation>
    <scope>NUCLEOTIDE SEQUENCE [LARGE SCALE GENOMIC DNA]</scope>
</reference>
<evidence type="ECO:0000256" key="4">
    <source>
        <dbReference type="SAM" id="MobiDB-lite"/>
    </source>
</evidence>
<dbReference type="GO" id="GO:0019150">
    <property type="term" value="F:D-ribulokinase activity"/>
    <property type="evidence" value="ECO:0007669"/>
    <property type="project" value="TreeGrafter"/>
</dbReference>
<dbReference type="InterPro" id="IPR006003">
    <property type="entry name" value="FGGY_RbtK-like"/>
</dbReference>
<keyword evidence="3 7" id="KW-0418">Kinase</keyword>
<keyword evidence="8" id="KW-1185">Reference proteome</keyword>
<accession>A0AAV4D704</accession>
<dbReference type="InterPro" id="IPR018485">
    <property type="entry name" value="FGGY_C"/>
</dbReference>
<dbReference type="GO" id="GO:0005737">
    <property type="term" value="C:cytoplasm"/>
    <property type="evidence" value="ECO:0007669"/>
    <property type="project" value="TreeGrafter"/>
</dbReference>
<dbReference type="Pfam" id="PF02782">
    <property type="entry name" value="FGGY_C"/>
    <property type="match status" value="1"/>
</dbReference>
<dbReference type="Pfam" id="PF00370">
    <property type="entry name" value="FGGY_N"/>
    <property type="match status" value="1"/>
</dbReference>
<dbReference type="AlphaFoldDB" id="A0AAV4D704"/>
<feature type="domain" description="Carbohydrate kinase FGGY C-terminal" evidence="6">
    <location>
        <begin position="244"/>
        <end position="363"/>
    </location>
</feature>
<feature type="region of interest" description="Disordered" evidence="4">
    <location>
        <begin position="487"/>
        <end position="512"/>
    </location>
</feature>
<dbReference type="NCBIfam" id="TIGR01315">
    <property type="entry name" value="5C_CHO_kinase"/>
    <property type="match status" value="1"/>
</dbReference>
<protein>
    <submittedName>
        <fullName evidence="7">Fggy carbohydrate kinase domain-containing protein</fullName>
    </submittedName>
</protein>
<dbReference type="Gene3D" id="3.30.420.40">
    <property type="match status" value="2"/>
</dbReference>
<dbReference type="Proteomes" id="UP000735302">
    <property type="component" value="Unassembled WGS sequence"/>
</dbReference>
<organism evidence="7 8">
    <name type="scientific">Plakobranchus ocellatus</name>
    <dbReference type="NCBI Taxonomy" id="259542"/>
    <lineage>
        <taxon>Eukaryota</taxon>
        <taxon>Metazoa</taxon>
        <taxon>Spiralia</taxon>
        <taxon>Lophotrochozoa</taxon>
        <taxon>Mollusca</taxon>
        <taxon>Gastropoda</taxon>
        <taxon>Heterobranchia</taxon>
        <taxon>Euthyneura</taxon>
        <taxon>Panpulmonata</taxon>
        <taxon>Sacoglossa</taxon>
        <taxon>Placobranchoidea</taxon>
        <taxon>Plakobranchidae</taxon>
        <taxon>Plakobranchus</taxon>
    </lineage>
</organism>
<comment type="similarity">
    <text evidence="1">Belongs to the FGGY kinase family.</text>
</comment>
<feature type="compositionally biased region" description="Basic and acidic residues" evidence="4">
    <location>
        <begin position="498"/>
        <end position="509"/>
    </location>
</feature>